<dbReference type="SUPFAM" id="SSF53448">
    <property type="entry name" value="Nucleotide-diphospho-sugar transferases"/>
    <property type="match status" value="1"/>
</dbReference>
<dbReference type="Proteomes" id="UP000006556">
    <property type="component" value="Chromosome"/>
</dbReference>
<dbReference type="GO" id="GO:0016740">
    <property type="term" value="F:transferase activity"/>
    <property type="evidence" value="ECO:0007669"/>
    <property type="project" value="UniProtKB-KW"/>
</dbReference>
<dbReference type="Gene3D" id="3.90.550.10">
    <property type="entry name" value="Spore Coat Polysaccharide Biosynthesis Protein SpsA, Chain A"/>
    <property type="match status" value="1"/>
</dbReference>
<dbReference type="PANTHER" id="PTHR48090:SF7">
    <property type="entry name" value="RFBJ PROTEIN"/>
    <property type="match status" value="1"/>
</dbReference>
<sequence>MYKGKKIAVVVPAYNERELITQVITTVPDFVDRIYAVNDASTDDTGEILSKLAEKISRLTVIHHEKNGGVGAAIISGHKMALKDEMDVVAIMAGDGQMDPAILDKIINPVVEGRADFAKGDRLSIARHRESMSAWRTFGNFLLTFLTRIASGYWHMVDPQNGYTAISREFLQRLDLDKIEKGFAFENDLLVKLNVLGARLVDVPHPAIYGKEHSKIRYHKYIVNTSWVLLKLFLWRLKAKYLDRIIFWKHCGKSFAKM</sequence>
<gene>
    <name evidence="2" type="primary">WcaA</name>
    <name evidence="2" type="ordered locus">PTH_0382</name>
</gene>
<dbReference type="InterPro" id="IPR029044">
    <property type="entry name" value="Nucleotide-diphossugar_trans"/>
</dbReference>
<dbReference type="InterPro" id="IPR001173">
    <property type="entry name" value="Glyco_trans_2-like"/>
</dbReference>
<dbReference type="CDD" id="cd04179">
    <property type="entry name" value="DPM_DPG-synthase_like"/>
    <property type="match status" value="1"/>
</dbReference>
<dbReference type="STRING" id="370438.PTH_0382"/>
<dbReference type="Pfam" id="PF00535">
    <property type="entry name" value="Glycos_transf_2"/>
    <property type="match status" value="1"/>
</dbReference>
<feature type="domain" description="Glycosyltransferase 2-like" evidence="1">
    <location>
        <begin position="9"/>
        <end position="173"/>
    </location>
</feature>
<keyword evidence="2" id="KW-0808">Transferase</keyword>
<name>A5D5A9_PELTS</name>
<keyword evidence="3" id="KW-1185">Reference proteome</keyword>
<dbReference type="KEGG" id="pth:PTH_0382"/>
<evidence type="ECO:0000259" key="1">
    <source>
        <dbReference type="Pfam" id="PF00535"/>
    </source>
</evidence>
<evidence type="ECO:0000313" key="2">
    <source>
        <dbReference type="EMBL" id="BAF58563.1"/>
    </source>
</evidence>
<proteinExistence type="predicted"/>
<dbReference type="HOGENOM" id="CLU_033536_1_0_9"/>
<dbReference type="EMBL" id="AP009389">
    <property type="protein sequence ID" value="BAF58563.1"/>
    <property type="molecule type" value="Genomic_DNA"/>
</dbReference>
<dbReference type="PANTHER" id="PTHR48090">
    <property type="entry name" value="UNDECAPRENYL-PHOSPHATE 4-DEOXY-4-FORMAMIDO-L-ARABINOSE TRANSFERASE-RELATED"/>
    <property type="match status" value="1"/>
</dbReference>
<dbReference type="CAZy" id="GT2">
    <property type="family name" value="Glycosyltransferase Family 2"/>
</dbReference>
<dbReference type="InterPro" id="IPR050256">
    <property type="entry name" value="Glycosyltransferase_2"/>
</dbReference>
<evidence type="ECO:0000313" key="3">
    <source>
        <dbReference type="Proteomes" id="UP000006556"/>
    </source>
</evidence>
<accession>A5D5A9</accession>
<organism evidence="2 3">
    <name type="scientific">Pelotomaculum thermopropionicum (strain DSM 13744 / JCM 10971 / SI)</name>
    <dbReference type="NCBI Taxonomy" id="370438"/>
    <lineage>
        <taxon>Bacteria</taxon>
        <taxon>Bacillati</taxon>
        <taxon>Bacillota</taxon>
        <taxon>Clostridia</taxon>
        <taxon>Eubacteriales</taxon>
        <taxon>Desulfotomaculaceae</taxon>
        <taxon>Pelotomaculum</taxon>
    </lineage>
</organism>
<dbReference type="eggNOG" id="COG1215">
    <property type="taxonomic scope" value="Bacteria"/>
</dbReference>
<dbReference type="AlphaFoldDB" id="A5D5A9"/>
<reference evidence="3" key="1">
    <citation type="journal article" date="2008" name="Genome Res.">
        <title>The genome of Pelotomaculum thermopropionicum reveals niche-associated evolution in anaerobic microbiota.</title>
        <authorList>
            <person name="Kosaka T."/>
            <person name="Kato S."/>
            <person name="Shimoyama T."/>
            <person name="Ishii S."/>
            <person name="Abe T."/>
            <person name="Watanabe K."/>
        </authorList>
    </citation>
    <scope>NUCLEOTIDE SEQUENCE [LARGE SCALE GENOMIC DNA]</scope>
    <source>
        <strain evidence="3">DSM 13744 / JCM 10971 / SI</strain>
    </source>
</reference>
<protein>
    <submittedName>
        <fullName evidence="2">Glycosyltransferases</fullName>
    </submittedName>
</protein>